<dbReference type="PROSITE" id="PS00455">
    <property type="entry name" value="AMP_BINDING"/>
    <property type="match status" value="1"/>
</dbReference>
<dbReference type="CDD" id="cd19535">
    <property type="entry name" value="Cyc_NRPS"/>
    <property type="match status" value="1"/>
</dbReference>
<evidence type="ECO:0000256" key="2">
    <source>
        <dbReference type="ARBA" id="ARBA00005102"/>
    </source>
</evidence>
<comment type="pathway">
    <text evidence="2">Siderophore biosynthesis; mycobactin biosynthesis.</text>
</comment>
<evidence type="ECO:0000256" key="4">
    <source>
        <dbReference type="ARBA" id="ARBA00016743"/>
    </source>
</evidence>
<dbReference type="Gene3D" id="3.30.559.30">
    <property type="entry name" value="Nonribosomal peptide synthetase, condensation domain"/>
    <property type="match status" value="1"/>
</dbReference>
<dbReference type="Gene3D" id="2.30.38.10">
    <property type="entry name" value="Luciferase, Domain 3"/>
    <property type="match status" value="1"/>
</dbReference>
<dbReference type="InterPro" id="IPR057737">
    <property type="entry name" value="Condensation_MtbB-like"/>
</dbReference>
<dbReference type="Pfam" id="PF00975">
    <property type="entry name" value="Thioesterase"/>
    <property type="match status" value="1"/>
</dbReference>
<dbReference type="CDD" id="cd12114">
    <property type="entry name" value="A_NRPS_TlmIV_like"/>
    <property type="match status" value="1"/>
</dbReference>
<dbReference type="SUPFAM" id="SSF47336">
    <property type="entry name" value="ACP-like"/>
    <property type="match status" value="1"/>
</dbReference>
<dbReference type="SUPFAM" id="SSF56801">
    <property type="entry name" value="Acetyl-CoA synthetase-like"/>
    <property type="match status" value="1"/>
</dbReference>
<dbReference type="CDD" id="cd02440">
    <property type="entry name" value="AdoMet_MTases"/>
    <property type="match status" value="1"/>
</dbReference>
<dbReference type="InterPro" id="IPR001031">
    <property type="entry name" value="Thioesterase"/>
</dbReference>
<dbReference type="RefSeq" id="WP_254421100.1">
    <property type="nucleotide sequence ID" value="NZ_BAAAJB010000046.1"/>
</dbReference>
<evidence type="ECO:0000313" key="9">
    <source>
        <dbReference type="EMBL" id="USY22315.1"/>
    </source>
</evidence>
<dbReference type="InterPro" id="IPR020845">
    <property type="entry name" value="AMP-binding_CS"/>
</dbReference>
<dbReference type="Pfam" id="PF08242">
    <property type="entry name" value="Methyltransf_12"/>
    <property type="match status" value="1"/>
</dbReference>
<evidence type="ECO:0000256" key="3">
    <source>
        <dbReference type="ARBA" id="ARBA00007380"/>
    </source>
</evidence>
<dbReference type="InterPro" id="IPR013217">
    <property type="entry name" value="Methyltransf_12"/>
</dbReference>
<dbReference type="Gene3D" id="3.40.50.150">
    <property type="entry name" value="Vaccinia Virus protein VP39"/>
    <property type="match status" value="1"/>
</dbReference>
<dbReference type="PROSITE" id="PS50075">
    <property type="entry name" value="CARRIER"/>
    <property type="match status" value="1"/>
</dbReference>
<evidence type="ECO:0000256" key="7">
    <source>
        <dbReference type="SAM" id="MobiDB-lite"/>
    </source>
</evidence>
<accession>A0ABY5DG40</accession>
<dbReference type="Pfam" id="PF00501">
    <property type="entry name" value="AMP-binding"/>
    <property type="match status" value="1"/>
</dbReference>
<dbReference type="SUPFAM" id="SSF52777">
    <property type="entry name" value="CoA-dependent acyltransferases"/>
    <property type="match status" value="2"/>
</dbReference>
<reference evidence="9" key="1">
    <citation type="submission" date="2022-06" db="EMBL/GenBank/DDBJ databases">
        <authorList>
            <person name="Ping M."/>
        </authorList>
    </citation>
    <scope>NUCLEOTIDE SEQUENCE</scope>
    <source>
        <strain evidence="9">JCM11759T</strain>
    </source>
</reference>
<proteinExistence type="inferred from homology"/>
<dbReference type="InterPro" id="IPR036736">
    <property type="entry name" value="ACP-like_sf"/>
</dbReference>
<evidence type="ECO:0000259" key="8">
    <source>
        <dbReference type="PROSITE" id="PS50075"/>
    </source>
</evidence>
<dbReference type="SUPFAM" id="SSF53474">
    <property type="entry name" value="alpha/beta-Hydrolases"/>
    <property type="match status" value="1"/>
</dbReference>
<comment type="similarity">
    <text evidence="3">Belongs to the ATP-dependent AMP-binding enzyme family. MbtB subfamily.</text>
</comment>
<comment type="cofactor">
    <cofactor evidence="1">
        <name>pantetheine 4'-phosphate</name>
        <dbReference type="ChEBI" id="CHEBI:47942"/>
    </cofactor>
</comment>
<dbReference type="InterPro" id="IPR029058">
    <property type="entry name" value="AB_hydrolase_fold"/>
</dbReference>
<keyword evidence="5" id="KW-0436">Ligase</keyword>
<dbReference type="Gene3D" id="1.10.1200.10">
    <property type="entry name" value="ACP-like"/>
    <property type="match status" value="1"/>
</dbReference>
<sequence>MNVSALVGELQQLGVRLWADEGALRFRAPRGVLTEERRDQLTQHKAALLEYLARDPLEGSLVPDPEHRHDPFPLTQVQSSYLLGRHQAYAYGGVACVSYLEIAFPGIDPGRLADAWRVLVRRHDMLRAVVHGDGHQRVLPEVPDYDVPVSDLRGATPERVREHLDAQRDQLTGRLGETDQWPLFALRVTRTDDDAVLHLAVELLVIDAASLRTLLAELDALVRGADTGRAAPGEQGPTFRDYVLAEQGARGGPHHERDRDYWMARLDELPSAPALPTADGLAPTGPVRFDRLHRHLSETDLAGLRERAAAHGVTPSAAVLGAYAETVGRWSRHRRFTLNLPLFNRLPLHERVDSLIGDFTSVNLLAVDLDEADTFTDRVRRISDRLFDDLDHRLFTGVDVLSELTRRQGSPALMPVVFTSTLGMDAGAEAERPLGRILRGLTQTPQVWLDCQVTEHEGGLLLGWDVRRGVFEQGLAEAAFGAFADLVARLATGDGAWRARHPVALPADQRDRRRRANDTRAERVERLLHTPVLARAETDPGAPAVVGGAGVLTFAELAARATTTAGLLREAGCVPGERVAVVMDKSPDQVVAVLAILLAGGVYLPCDSAWPTARRDRVLGDAGVRLALTREADEADRDLPAGVRSVRADTAPGRAPAAPDTLTEVPAPGTDPGDPAYVIYTSGSTGSPKGVVVSHRAAANTVDDVNRRFGAGPGDRVCGIAELGFDLSVWDVFGVLGAGGTLVLPDPDRRGDPSHWAHLVREHRITLWNTVPAQLQMLQDYLDTAPDADASSLRLALLSGDWIPVDLPDRVRAHLPGLRIVSLGGATEAAIWSIWHPIGQVDPAWRSIPYGTPLENQTFHVLDDTLQDRPELVPGELHIGGTGLAEGYLGDERRTAERFITHPDTGQRLYRTGDLGRYRSDGSIEFLGREDTQVKIRGHRVELGEIEAALRAHPAVADAAVLADGDRGAARLAGFAEALVSAPGVCGLPDTAPVLSAARAAADRVEAEIDSDGFTALMRAVDEVAVTAMAARLRADGLFTDPQTGHDIPAIAEATGVAASQSGLLRRWMGALVHAGAVSLDEATGRYRGLVDADAPAVERAWDRVFDLNEQVGYGKETLDYIRTCADRLDELVRGTLDVRELLFPDGRVGAAGAVYRDNLVGHSVHRIVIDSVRAIACQQGNRRLRVLEVGAGIGGTSTELIPALAEFEPDYRFTDLSEFFLGEARTAFAAYPWVRYGRFDINADARSQGTPPNSADVILCANVLHNSRNAGEVLARLREVLAPGGWLVFLEPTKQHNYPLLVSMEFEFFSELTRFTDLRQDTDQAFLTRDQWMGLLTEAGAAEAVCLPPADHALSSSGQGVFVARFNTDRHLTTTEDLAAHLSEQVPAHMVPAHLELVDALPRSANGKTDRAALASWLPDRDGAGEPEEVEEPADDLEQRIADLWSEMLGAERVGRDQDFYSLGGDSLLLSRMVGRLREREPEAAALEWQELLRQMLRDATVRGLADHLRATRDTAPGAPREAPSPLIRLTPRTARTDGAAAPLVLVHGGTGTLQPYSPLLPHLRSLYPGDLIGLEIEDMDRYLDLPPETVVDRLAADYTRELLRTGDRFRVAGYCVGGLLAAEVARGLTEAGATVEDLTVISSYQPPAVHDESMVEYVFALSVGADLAAAGLPADADRCAAAIRSVLERTPDRIPAGALAALDGPHEAVGAAFRAHESRDSNERLSALHRAATGGGAYNSGRHSLEEFTRYFGVFRQSMHAVSRHRPAPYAGRVTLLRNSESSTLLPGTRADVAAFWQGVCVGGPTVHDIPGDHFGCVSAEHAPDLGARLAGASVPGGGQ</sequence>
<evidence type="ECO:0000256" key="1">
    <source>
        <dbReference type="ARBA" id="ARBA00001957"/>
    </source>
</evidence>
<dbReference type="Gene3D" id="3.40.50.980">
    <property type="match status" value="2"/>
</dbReference>
<dbReference type="InterPro" id="IPR023213">
    <property type="entry name" value="CAT-like_dom_sf"/>
</dbReference>
<dbReference type="InterPro" id="IPR001242">
    <property type="entry name" value="Condensation_dom"/>
</dbReference>
<dbReference type="Pfam" id="PF00668">
    <property type="entry name" value="Condensation"/>
    <property type="match status" value="1"/>
</dbReference>
<dbReference type="InterPro" id="IPR029063">
    <property type="entry name" value="SAM-dependent_MTases_sf"/>
</dbReference>
<protein>
    <recommendedName>
        <fullName evidence="4">Phenyloxazoline synthase MbtB</fullName>
    </recommendedName>
    <alternativeName>
        <fullName evidence="6">Mycobactin synthetase protein B</fullName>
    </alternativeName>
</protein>
<organism evidence="9 10">
    <name type="scientific">Nocardiopsis exhalans</name>
    <dbReference type="NCBI Taxonomy" id="163604"/>
    <lineage>
        <taxon>Bacteria</taxon>
        <taxon>Bacillati</taxon>
        <taxon>Actinomycetota</taxon>
        <taxon>Actinomycetes</taxon>
        <taxon>Streptosporangiales</taxon>
        <taxon>Nocardiopsidaceae</taxon>
        <taxon>Nocardiopsis</taxon>
    </lineage>
</organism>
<dbReference type="InterPro" id="IPR009081">
    <property type="entry name" value="PP-bd_ACP"/>
</dbReference>
<dbReference type="Gene3D" id="3.30.559.10">
    <property type="entry name" value="Chloramphenicol acetyltransferase-like domain"/>
    <property type="match status" value="1"/>
</dbReference>
<dbReference type="Gene3D" id="1.10.10.1830">
    <property type="entry name" value="Non-ribosomal peptide synthase, adenylation domain"/>
    <property type="match status" value="1"/>
</dbReference>
<dbReference type="InterPro" id="IPR045851">
    <property type="entry name" value="AMP-bd_C_sf"/>
</dbReference>
<dbReference type="Proteomes" id="UP001055940">
    <property type="component" value="Chromosome"/>
</dbReference>
<dbReference type="Pfam" id="PF00550">
    <property type="entry name" value="PP-binding"/>
    <property type="match status" value="1"/>
</dbReference>
<dbReference type="PANTHER" id="PTHR45527:SF10">
    <property type="entry name" value="PYOCHELIN SYNTHASE PCHF"/>
    <property type="match status" value="1"/>
</dbReference>
<evidence type="ECO:0000313" key="10">
    <source>
        <dbReference type="Proteomes" id="UP001055940"/>
    </source>
</evidence>
<dbReference type="InterPro" id="IPR000873">
    <property type="entry name" value="AMP-dep_synth/lig_dom"/>
</dbReference>
<dbReference type="EMBL" id="CP099837">
    <property type="protein sequence ID" value="USY22315.1"/>
    <property type="molecule type" value="Genomic_DNA"/>
</dbReference>
<dbReference type="InterPro" id="IPR041464">
    <property type="entry name" value="TubC_N"/>
</dbReference>
<dbReference type="SUPFAM" id="SSF53335">
    <property type="entry name" value="S-adenosyl-L-methionine-dependent methyltransferases"/>
    <property type="match status" value="1"/>
</dbReference>
<dbReference type="NCBIfam" id="TIGR01733">
    <property type="entry name" value="AA-adenyl-dom"/>
    <property type="match status" value="1"/>
</dbReference>
<evidence type="ECO:0000256" key="5">
    <source>
        <dbReference type="ARBA" id="ARBA00022598"/>
    </source>
</evidence>
<gene>
    <name evidence="9" type="ORF">NE857_12315</name>
</gene>
<dbReference type="InterPro" id="IPR010071">
    <property type="entry name" value="AA_adenyl_dom"/>
</dbReference>
<dbReference type="Pfam" id="PF18563">
    <property type="entry name" value="TubC_N"/>
    <property type="match status" value="1"/>
</dbReference>
<feature type="region of interest" description="Disordered" evidence="7">
    <location>
        <begin position="646"/>
        <end position="671"/>
    </location>
</feature>
<dbReference type="PANTHER" id="PTHR45527">
    <property type="entry name" value="NONRIBOSOMAL PEPTIDE SYNTHETASE"/>
    <property type="match status" value="1"/>
</dbReference>
<dbReference type="Gene3D" id="3.30.300.30">
    <property type="match status" value="2"/>
</dbReference>
<dbReference type="InterPro" id="IPR044894">
    <property type="entry name" value="TubC_N_sf"/>
</dbReference>
<name>A0ABY5DG40_9ACTN</name>
<feature type="domain" description="Carrier" evidence="8">
    <location>
        <begin position="1433"/>
        <end position="1514"/>
    </location>
</feature>
<keyword evidence="10" id="KW-1185">Reference proteome</keyword>
<dbReference type="Gene3D" id="3.40.50.1820">
    <property type="entry name" value="alpha/beta hydrolase"/>
    <property type="match status" value="1"/>
</dbReference>
<evidence type="ECO:0000256" key="6">
    <source>
        <dbReference type="ARBA" id="ARBA00033440"/>
    </source>
</evidence>